<sequence>MQFHHSLLAAAVLAVVSTSAFGQAATGNVGLRGQLVPNSCSVTIANGGTYNVGALRMSDLNATTPGDRAPLTNAVTLACSGGTLLALHVNDNKEGTALGTTSADFGLGNALTSGAPVGSYKLNIPAASVVVDSVAQPVIGSSDLTTWATTTGTSYWPKSTSADAKYRAFGPVAGPLAFASATFSLEVLPTLNSRSNLLLDTTQPIDGSATIEVHYL</sequence>
<dbReference type="InterPro" id="IPR010546">
    <property type="entry name" value="DUF1120"/>
</dbReference>
<evidence type="ECO:0000313" key="2">
    <source>
        <dbReference type="EMBL" id="MCC8362795.1"/>
    </source>
</evidence>
<name>A0ABS8JGR3_9GAMM</name>
<organism evidence="2 3">
    <name type="scientific">Noviluteimonas lactosilytica</name>
    <dbReference type="NCBI Taxonomy" id="2888523"/>
    <lineage>
        <taxon>Bacteria</taxon>
        <taxon>Pseudomonadati</taxon>
        <taxon>Pseudomonadota</taxon>
        <taxon>Gammaproteobacteria</taxon>
        <taxon>Lysobacterales</taxon>
        <taxon>Lysobacteraceae</taxon>
        <taxon>Noviluteimonas</taxon>
    </lineage>
</organism>
<proteinExistence type="predicted"/>
<reference evidence="2" key="1">
    <citation type="submission" date="2021-10" db="EMBL/GenBank/DDBJ databases">
        <authorList>
            <person name="Lyu M."/>
            <person name="Wang X."/>
            <person name="Meng X."/>
            <person name="Xu K."/>
        </authorList>
    </citation>
    <scope>NUCLEOTIDE SEQUENCE</scope>
    <source>
        <strain evidence="2">A6</strain>
    </source>
</reference>
<dbReference type="Pfam" id="PF06551">
    <property type="entry name" value="DUF1120"/>
    <property type="match status" value="1"/>
</dbReference>
<dbReference type="RefSeq" id="WP_230526373.1">
    <property type="nucleotide sequence ID" value="NZ_JAJGAK010000001.1"/>
</dbReference>
<feature type="signal peptide" evidence="1">
    <location>
        <begin position="1"/>
        <end position="24"/>
    </location>
</feature>
<dbReference type="Proteomes" id="UP001165293">
    <property type="component" value="Unassembled WGS sequence"/>
</dbReference>
<keyword evidence="3" id="KW-1185">Reference proteome</keyword>
<comment type="caution">
    <text evidence="2">The sequence shown here is derived from an EMBL/GenBank/DDBJ whole genome shotgun (WGS) entry which is preliminary data.</text>
</comment>
<protein>
    <submittedName>
        <fullName evidence="2">DUF1120 domain-containing protein</fullName>
    </submittedName>
</protein>
<evidence type="ECO:0000256" key="1">
    <source>
        <dbReference type="SAM" id="SignalP"/>
    </source>
</evidence>
<keyword evidence="1" id="KW-0732">Signal</keyword>
<gene>
    <name evidence="2" type="ORF">LK996_06860</name>
</gene>
<dbReference type="EMBL" id="JAJGAK010000001">
    <property type="protein sequence ID" value="MCC8362795.1"/>
    <property type="molecule type" value="Genomic_DNA"/>
</dbReference>
<feature type="chain" id="PRO_5045444992" evidence="1">
    <location>
        <begin position="25"/>
        <end position="216"/>
    </location>
</feature>
<evidence type="ECO:0000313" key="3">
    <source>
        <dbReference type="Proteomes" id="UP001165293"/>
    </source>
</evidence>
<accession>A0ABS8JGR3</accession>